<dbReference type="EC" id="6.1.1.1" evidence="8"/>
<dbReference type="InterPro" id="IPR023617">
    <property type="entry name" value="Tyr-tRNA-ligase_arc/euk-type"/>
</dbReference>
<dbReference type="InterPro" id="IPR014729">
    <property type="entry name" value="Rossmann-like_a/b/a_fold"/>
</dbReference>
<keyword evidence="6 8" id="KW-0030">Aminoacyl-tRNA synthetase</keyword>
<comment type="subcellular location">
    <subcellularLocation>
        <location evidence="8">Cytoplasm</location>
    </subcellularLocation>
</comment>
<evidence type="ECO:0000256" key="5">
    <source>
        <dbReference type="ARBA" id="ARBA00022917"/>
    </source>
</evidence>
<keyword evidence="5 8" id="KW-0648">Protein biosynthesis</keyword>
<dbReference type="EMBL" id="CP009506">
    <property type="protein sequence ID" value="AKB27445.1"/>
    <property type="molecule type" value="Genomic_DNA"/>
</dbReference>
<evidence type="ECO:0000256" key="2">
    <source>
        <dbReference type="ARBA" id="ARBA00022598"/>
    </source>
</evidence>
<evidence type="ECO:0000256" key="3">
    <source>
        <dbReference type="ARBA" id="ARBA00022741"/>
    </source>
</evidence>
<dbReference type="PIRSF" id="PIRSF006588">
    <property type="entry name" value="TyrRS_arch_euk"/>
    <property type="match status" value="1"/>
</dbReference>
<dbReference type="PROSITE" id="PS00178">
    <property type="entry name" value="AA_TRNA_LIGASE_I"/>
    <property type="match status" value="1"/>
</dbReference>
<dbReference type="InterPro" id="IPR050489">
    <property type="entry name" value="Tyr-tRNA_synthase"/>
</dbReference>
<dbReference type="Gene3D" id="3.40.50.620">
    <property type="entry name" value="HUPs"/>
    <property type="match status" value="1"/>
</dbReference>
<reference evidence="9 10" key="1">
    <citation type="submission" date="2014-07" db="EMBL/GenBank/DDBJ databases">
        <title>Methanogenic archaea and the global carbon cycle.</title>
        <authorList>
            <person name="Henriksen J.R."/>
            <person name="Luke J."/>
            <person name="Reinhart S."/>
            <person name="Benedict M.N."/>
            <person name="Youngblut N.D."/>
            <person name="Metcalf M.E."/>
            <person name="Whitaker R.J."/>
            <person name="Metcalf W.W."/>
        </authorList>
    </citation>
    <scope>NUCLEOTIDE SEQUENCE [LARGE SCALE GENOMIC DNA]</scope>
    <source>
        <strain evidence="9 10">T4/M</strain>
    </source>
</reference>
<dbReference type="GO" id="GO:0005524">
    <property type="term" value="F:ATP binding"/>
    <property type="evidence" value="ECO:0007669"/>
    <property type="project" value="UniProtKB-UniRule"/>
</dbReference>
<dbReference type="GeneID" id="24859501"/>
<comment type="subunit">
    <text evidence="8">Homodimer.</text>
</comment>
<evidence type="ECO:0000256" key="6">
    <source>
        <dbReference type="ARBA" id="ARBA00023146"/>
    </source>
</evidence>
<feature type="short sequence motif" description="'HIGH' region" evidence="8">
    <location>
        <begin position="38"/>
        <end position="46"/>
    </location>
</feature>
<comment type="similarity">
    <text evidence="8">Belongs to the class-I aminoacyl-tRNA synthetase family. TyrS type 3 subfamily.</text>
</comment>
<keyword evidence="10" id="KW-1185">Reference proteome</keyword>
<accession>A0A0E3P1Y2</accession>
<dbReference type="PATRIC" id="fig|1434120.4.peg.925"/>
<dbReference type="HAMAP" id="MF_02008">
    <property type="entry name" value="Tyr_tRNA_synth_type3"/>
    <property type="match status" value="1"/>
</dbReference>
<dbReference type="NCBIfam" id="NF006330">
    <property type="entry name" value="PRK08560.1"/>
    <property type="match status" value="1"/>
</dbReference>
<comment type="catalytic activity">
    <reaction evidence="7 8">
        <text>tRNA(Tyr) + L-tyrosine + ATP = L-tyrosyl-tRNA(Tyr) + AMP + diphosphate + H(+)</text>
        <dbReference type="Rhea" id="RHEA:10220"/>
        <dbReference type="Rhea" id="RHEA-COMP:9706"/>
        <dbReference type="Rhea" id="RHEA-COMP:9707"/>
        <dbReference type="ChEBI" id="CHEBI:15378"/>
        <dbReference type="ChEBI" id="CHEBI:30616"/>
        <dbReference type="ChEBI" id="CHEBI:33019"/>
        <dbReference type="ChEBI" id="CHEBI:58315"/>
        <dbReference type="ChEBI" id="CHEBI:78442"/>
        <dbReference type="ChEBI" id="CHEBI:78536"/>
        <dbReference type="ChEBI" id="CHEBI:456215"/>
        <dbReference type="EC" id="6.1.1.1"/>
    </reaction>
</comment>
<dbReference type="CDD" id="cd00805">
    <property type="entry name" value="TyrRS_core"/>
    <property type="match status" value="1"/>
</dbReference>
<dbReference type="InterPro" id="IPR002307">
    <property type="entry name" value="Tyr-tRNA-ligase"/>
</dbReference>
<dbReference type="Pfam" id="PF00579">
    <property type="entry name" value="tRNA-synt_1b"/>
    <property type="match status" value="1"/>
</dbReference>
<feature type="binding site" evidence="8">
    <location>
        <position position="159"/>
    </location>
    <ligand>
        <name>L-tyrosine</name>
        <dbReference type="ChEBI" id="CHEBI:58315"/>
    </ligand>
</feature>
<dbReference type="SUPFAM" id="SSF52374">
    <property type="entry name" value="Nucleotidylyl transferase"/>
    <property type="match status" value="1"/>
</dbReference>
<keyword evidence="2 8" id="KW-0436">Ligase</keyword>
<comment type="function">
    <text evidence="8">Catalyzes the attachment of tyrosine to tRNA(Tyr) in a two-step reaction: tyrosine is first activated by ATP to form Tyr-AMP and then transferred to the acceptor end of tRNA(Tyr).</text>
</comment>
<dbReference type="KEGG" id="msw:MSSIT_0726"/>
<organism evidence="9 10">
    <name type="scientific">Methanosarcina siciliae T4/M</name>
    <dbReference type="NCBI Taxonomy" id="1434120"/>
    <lineage>
        <taxon>Archaea</taxon>
        <taxon>Methanobacteriati</taxon>
        <taxon>Methanobacteriota</taxon>
        <taxon>Stenosarchaea group</taxon>
        <taxon>Methanomicrobia</taxon>
        <taxon>Methanosarcinales</taxon>
        <taxon>Methanosarcinaceae</taxon>
        <taxon>Methanosarcina</taxon>
    </lineage>
</organism>
<dbReference type="GO" id="GO:0004831">
    <property type="term" value="F:tyrosine-tRNA ligase activity"/>
    <property type="evidence" value="ECO:0007669"/>
    <property type="project" value="UniProtKB-UniRule"/>
</dbReference>
<dbReference type="Proteomes" id="UP000033111">
    <property type="component" value="Chromosome"/>
</dbReference>
<dbReference type="GO" id="GO:0005737">
    <property type="term" value="C:cytoplasm"/>
    <property type="evidence" value="ECO:0007669"/>
    <property type="project" value="UniProtKB-SubCell"/>
</dbReference>
<dbReference type="PRINTS" id="PR01040">
    <property type="entry name" value="TRNASYNTHTYR"/>
</dbReference>
<dbReference type="PANTHER" id="PTHR46264:SF4">
    <property type="entry name" value="TYROSINE--TRNA LIGASE, CYTOPLASMIC"/>
    <property type="match status" value="1"/>
</dbReference>
<evidence type="ECO:0000313" key="9">
    <source>
        <dbReference type="EMBL" id="AKB27445.1"/>
    </source>
</evidence>
<feature type="binding site" evidence="8">
    <location>
        <position position="33"/>
    </location>
    <ligand>
        <name>L-tyrosine</name>
        <dbReference type="ChEBI" id="CHEBI:58315"/>
    </ligand>
</feature>
<sequence>MDRLELIRRNVQEIVTEEELEGLLDNKEAPRAYVGYEPSGKIHMGHVLTVNKLIDLQKAGFKITVLLADVHAYLNKKGTLEEVRKIADYNRRCFIALGLDKEQTDFVYGSDFQLGAEYMLNVLKLSRAVTLNRAKRSMDEVGRAMDDPTVSQMVYPLMQAIDIALLGVNVAVGGIDQRKIHMLARENLKSLGFDTPICIHTPILLGLDGTKMASSKENFISVDDTEEEIYRKFKKAFCKIGDVEENPILALFRYHIFPRYETVVIERPEKFGGNVTYNSYAEMESNFIGEKVHPMDLKNAAAKYINEILDPVRKVLL</sequence>
<dbReference type="RefSeq" id="WP_048170176.1">
    <property type="nucleotide sequence ID" value="NZ_CP009506.1"/>
</dbReference>
<name>A0A0E3P1Y2_9EURY</name>
<dbReference type="AlphaFoldDB" id="A0A0E3P1Y2"/>
<dbReference type="PANTHER" id="PTHR46264">
    <property type="entry name" value="TYROSINE-TRNA LIGASE"/>
    <property type="match status" value="1"/>
</dbReference>
<evidence type="ECO:0000256" key="7">
    <source>
        <dbReference type="ARBA" id="ARBA00048248"/>
    </source>
</evidence>
<dbReference type="Gene3D" id="1.10.240.10">
    <property type="entry name" value="Tyrosyl-Transfer RNA Synthetase"/>
    <property type="match status" value="1"/>
</dbReference>
<feature type="binding site" evidence="8">
    <location>
        <position position="177"/>
    </location>
    <ligand>
        <name>L-tyrosine</name>
        <dbReference type="ChEBI" id="CHEBI:58315"/>
    </ligand>
</feature>
<feature type="short sequence motif" description="'KMSKS' region" evidence="8">
    <location>
        <begin position="211"/>
        <end position="215"/>
    </location>
</feature>
<feature type="binding site" evidence="8">
    <location>
        <position position="162"/>
    </location>
    <ligand>
        <name>L-tyrosine</name>
        <dbReference type="ChEBI" id="CHEBI:58315"/>
    </ligand>
</feature>
<feature type="binding site" evidence="8">
    <location>
        <position position="214"/>
    </location>
    <ligand>
        <name>ATP</name>
        <dbReference type="ChEBI" id="CHEBI:30616"/>
    </ligand>
</feature>
<evidence type="ECO:0000313" key="10">
    <source>
        <dbReference type="Proteomes" id="UP000033111"/>
    </source>
</evidence>
<dbReference type="NCBIfam" id="TIGR00234">
    <property type="entry name" value="tyrS"/>
    <property type="match status" value="1"/>
</dbReference>
<keyword evidence="3 8" id="KW-0547">Nucleotide-binding</keyword>
<evidence type="ECO:0000256" key="4">
    <source>
        <dbReference type="ARBA" id="ARBA00022840"/>
    </source>
</evidence>
<keyword evidence="1 8" id="KW-0963">Cytoplasm</keyword>
<dbReference type="InterPro" id="IPR002305">
    <property type="entry name" value="aa-tRNA-synth_Ic"/>
</dbReference>
<dbReference type="InterPro" id="IPR001412">
    <property type="entry name" value="aa-tRNA-synth_I_CS"/>
</dbReference>
<dbReference type="GO" id="GO:0006437">
    <property type="term" value="P:tyrosyl-tRNA aminoacylation"/>
    <property type="evidence" value="ECO:0007669"/>
    <property type="project" value="UniProtKB-UniRule"/>
</dbReference>
<protein>
    <recommendedName>
        <fullName evidence="8">Tyrosine--tRNA ligase</fullName>
        <ecNumber evidence="8">6.1.1.1</ecNumber>
    </recommendedName>
    <alternativeName>
        <fullName evidence="8">Tyrosyl-tRNA synthetase</fullName>
        <shortName evidence="8">TyrRS</shortName>
    </alternativeName>
</protein>
<dbReference type="OrthoDB" id="8389at2157"/>
<dbReference type="HOGENOM" id="CLU_035267_0_1_2"/>
<evidence type="ECO:0000256" key="8">
    <source>
        <dbReference type="HAMAP-Rule" id="MF_02008"/>
    </source>
</evidence>
<feature type="binding site" evidence="8">
    <location>
        <position position="155"/>
    </location>
    <ligand>
        <name>L-tyrosine</name>
        <dbReference type="ChEBI" id="CHEBI:58315"/>
    </ligand>
</feature>
<dbReference type="InterPro" id="IPR023684">
    <property type="entry name" value="Tyr-tRNA-ligase_3"/>
</dbReference>
<proteinExistence type="inferred from homology"/>
<evidence type="ECO:0000256" key="1">
    <source>
        <dbReference type="ARBA" id="ARBA00022490"/>
    </source>
</evidence>
<keyword evidence="4 8" id="KW-0067">ATP-binding</keyword>
<gene>
    <name evidence="8" type="primary">tyrS</name>
    <name evidence="9" type="ORF">MSSIT_0726</name>
</gene>